<dbReference type="Proteomes" id="UP000483820">
    <property type="component" value="Chromosome IV"/>
</dbReference>
<dbReference type="RefSeq" id="XP_053584404.1">
    <property type="nucleotide sequence ID" value="XM_053729632.1"/>
</dbReference>
<dbReference type="EMBL" id="WUAV01000004">
    <property type="protein sequence ID" value="KAF1756631.1"/>
    <property type="molecule type" value="Genomic_DNA"/>
</dbReference>
<evidence type="ECO:0000256" key="1">
    <source>
        <dbReference type="SAM" id="MobiDB-lite"/>
    </source>
</evidence>
<dbReference type="PANTHER" id="PTHR47645">
    <property type="entry name" value="PROTEIN CBG08267"/>
    <property type="match status" value="1"/>
</dbReference>
<accession>A0A6A5GPN1</accession>
<dbReference type="GeneID" id="78775716"/>
<gene>
    <name evidence="2" type="ORF">GCK72_013085</name>
</gene>
<name>A0A6A5GPN1_CAERE</name>
<sequence length="593" mass="67886">MEQKLRRVDRISSKRLQAEWSHLFVDQEEKRMKIDVGRVDKIPAPSEQNSNNYDSNVDEKNSVDIEMWEASNGDDSVESENNDCEFTDENSEAPVINEWDREDALNFIGSVFLYNKVSKTIGKDIFQISNILKNQPEIQIQDVWKVVDHWSDQETRIYAFCGTCSTVLLDSKKCGNVGCSRYSLSQANVASSKMIVTFSIRKQVEDLLSNGSFDDTLLNRGLKSSSLSSRLCDTPQYKERISECETKYPDYITLLLTMNTDGFRKRGNSRGEVWPVFLAPSDVSMKKSSFEDYRPEIVMMSAIMLTTNKPNDSDFSSIFERLKNEIDDTTKNPIHVLIRNVNYKVRLEIYQCVLDMDASKKIYGYPCWQSYEGCSRCSVRGSRERTKKGSMICWFTQRETVIVFILKNVLNSSSVPKGRSSTSLIDPIILNSRTGREVQEMYNQALPTLLICCERADTWQAAVLFHWLLTRMATSPFLNISDCNFLESLSQVIRNLLGIAYPLLYTMKLHIILDHMVPNIRFEGSPLISSAAPFERLNQSLGRNTDVYTTRSLIDMTTKFMASHRANYYCEKAVAKTGSPVLYRLSLYNESDI</sequence>
<dbReference type="AlphaFoldDB" id="A0A6A5GPN1"/>
<organism evidence="2 3">
    <name type="scientific">Caenorhabditis remanei</name>
    <name type="common">Caenorhabditis vulgaris</name>
    <dbReference type="NCBI Taxonomy" id="31234"/>
    <lineage>
        <taxon>Eukaryota</taxon>
        <taxon>Metazoa</taxon>
        <taxon>Ecdysozoa</taxon>
        <taxon>Nematoda</taxon>
        <taxon>Chromadorea</taxon>
        <taxon>Rhabditida</taxon>
        <taxon>Rhabditina</taxon>
        <taxon>Rhabditomorpha</taxon>
        <taxon>Rhabditoidea</taxon>
        <taxon>Rhabditidae</taxon>
        <taxon>Peloderinae</taxon>
        <taxon>Caenorhabditis</taxon>
    </lineage>
</organism>
<proteinExistence type="predicted"/>
<dbReference type="KEGG" id="crq:GCK72_013085"/>
<reference evidence="2 3" key="1">
    <citation type="submission" date="2019-12" db="EMBL/GenBank/DDBJ databases">
        <title>Chromosome-level assembly of the Caenorhabditis remanei genome.</title>
        <authorList>
            <person name="Teterina A.A."/>
            <person name="Willis J.H."/>
            <person name="Phillips P.C."/>
        </authorList>
    </citation>
    <scope>NUCLEOTIDE SEQUENCE [LARGE SCALE GENOMIC DNA]</scope>
    <source>
        <strain evidence="2 3">PX506</strain>
        <tissue evidence="2">Whole organism</tissue>
    </source>
</reference>
<feature type="compositionally biased region" description="Polar residues" evidence="1">
    <location>
        <begin position="46"/>
        <end position="55"/>
    </location>
</feature>
<dbReference type="CTD" id="78775716"/>
<feature type="region of interest" description="Disordered" evidence="1">
    <location>
        <begin position="39"/>
        <end position="58"/>
    </location>
</feature>
<evidence type="ECO:0000313" key="3">
    <source>
        <dbReference type="Proteomes" id="UP000483820"/>
    </source>
</evidence>
<protein>
    <submittedName>
        <fullName evidence="2">Uncharacterized protein</fullName>
    </submittedName>
</protein>
<evidence type="ECO:0000313" key="2">
    <source>
        <dbReference type="EMBL" id="KAF1756631.1"/>
    </source>
</evidence>
<comment type="caution">
    <text evidence="2">The sequence shown here is derived from an EMBL/GenBank/DDBJ whole genome shotgun (WGS) entry which is preliminary data.</text>
</comment>
<dbReference type="PANTHER" id="PTHR47645:SF1">
    <property type="entry name" value="C2H2-TYPE DOMAIN-CONTAINING PROTEIN-RELATED"/>
    <property type="match status" value="1"/>
</dbReference>